<keyword evidence="5" id="KW-1133">Transmembrane helix</keyword>
<feature type="transmembrane region" description="Helical" evidence="5">
    <location>
        <begin position="21"/>
        <end position="39"/>
    </location>
</feature>
<dbReference type="EMBL" id="JABMIG020000184">
    <property type="protein sequence ID" value="KAL3786976.1"/>
    <property type="molecule type" value="Genomic_DNA"/>
</dbReference>
<dbReference type="InterPro" id="IPR007657">
    <property type="entry name" value="Glycosyltransferase_61"/>
</dbReference>
<dbReference type="InterPro" id="IPR049625">
    <property type="entry name" value="Glyco_transf_61_cat"/>
</dbReference>
<dbReference type="PANTHER" id="PTHR20961">
    <property type="entry name" value="GLYCOSYLTRANSFERASE"/>
    <property type="match status" value="1"/>
</dbReference>
<reference evidence="7 8" key="1">
    <citation type="journal article" date="2020" name="G3 (Bethesda)">
        <title>Improved Reference Genome for Cyclotella cryptica CCMP332, a Model for Cell Wall Morphogenesis, Salinity Adaptation, and Lipid Production in Diatoms (Bacillariophyta).</title>
        <authorList>
            <person name="Roberts W.R."/>
            <person name="Downey K.M."/>
            <person name="Ruck E.C."/>
            <person name="Traller J.C."/>
            <person name="Alverson A.J."/>
        </authorList>
    </citation>
    <scope>NUCLEOTIDE SEQUENCE [LARGE SCALE GENOMIC DNA]</scope>
    <source>
        <strain evidence="7 8">CCMP332</strain>
    </source>
</reference>
<organism evidence="7 8">
    <name type="scientific">Cyclotella cryptica</name>
    <dbReference type="NCBI Taxonomy" id="29204"/>
    <lineage>
        <taxon>Eukaryota</taxon>
        <taxon>Sar</taxon>
        <taxon>Stramenopiles</taxon>
        <taxon>Ochrophyta</taxon>
        <taxon>Bacillariophyta</taxon>
        <taxon>Coscinodiscophyceae</taxon>
        <taxon>Thalassiosirophycidae</taxon>
        <taxon>Stephanodiscales</taxon>
        <taxon>Stephanodiscaceae</taxon>
        <taxon>Cyclotella</taxon>
    </lineage>
</organism>
<keyword evidence="2" id="KW-0808">Transferase</keyword>
<dbReference type="AlphaFoldDB" id="A0ABD3PI40"/>
<keyword evidence="1" id="KW-0328">Glycosyltransferase</keyword>
<evidence type="ECO:0000256" key="4">
    <source>
        <dbReference type="SAM" id="MobiDB-lite"/>
    </source>
</evidence>
<feature type="region of interest" description="Disordered" evidence="4">
    <location>
        <begin position="68"/>
        <end position="138"/>
    </location>
</feature>
<keyword evidence="3" id="KW-0325">Glycoprotein</keyword>
<keyword evidence="8" id="KW-1185">Reference proteome</keyword>
<dbReference type="PANTHER" id="PTHR20961:SF140">
    <property type="entry name" value="GLYCOSYLTRANSFERASE"/>
    <property type="match status" value="1"/>
</dbReference>
<proteinExistence type="predicted"/>
<feature type="compositionally biased region" description="Low complexity" evidence="4">
    <location>
        <begin position="113"/>
        <end position="129"/>
    </location>
</feature>
<evidence type="ECO:0000256" key="3">
    <source>
        <dbReference type="ARBA" id="ARBA00023180"/>
    </source>
</evidence>
<evidence type="ECO:0000313" key="8">
    <source>
        <dbReference type="Proteomes" id="UP001516023"/>
    </source>
</evidence>
<keyword evidence="5" id="KW-0812">Transmembrane</keyword>
<evidence type="ECO:0000256" key="5">
    <source>
        <dbReference type="SAM" id="Phobius"/>
    </source>
</evidence>
<feature type="compositionally biased region" description="Polar residues" evidence="4">
    <location>
        <begin position="68"/>
        <end position="112"/>
    </location>
</feature>
<name>A0ABD3PI40_9STRA</name>
<accession>A0ABD3PI40</accession>
<feature type="domain" description="Glycosyltransferase 61 catalytic" evidence="6">
    <location>
        <begin position="438"/>
        <end position="541"/>
    </location>
</feature>
<evidence type="ECO:0000256" key="2">
    <source>
        <dbReference type="ARBA" id="ARBA00022679"/>
    </source>
</evidence>
<keyword evidence="5" id="KW-0472">Membrane</keyword>
<evidence type="ECO:0000313" key="7">
    <source>
        <dbReference type="EMBL" id="KAL3786976.1"/>
    </source>
</evidence>
<evidence type="ECO:0000259" key="6">
    <source>
        <dbReference type="Pfam" id="PF04577"/>
    </source>
</evidence>
<comment type="caution">
    <text evidence="7">The sequence shown here is derived from an EMBL/GenBank/DDBJ whole genome shotgun (WGS) entry which is preliminary data.</text>
</comment>
<sequence>MSKGLGRHKTLCASSSRDKNLIVVYSMLLCILIIQFAQFRGNTLLSSMKEEINQESVIASHNLRNGTAGRVNSSLPGSSPVANDSKTMAHENQQATVSIDENIQTQPQTAANPTSSPSYSPTYIPTSSSDDNEDSESFDWEFEGDRRGHAIHGLLPGKTCHVVENICRRPSEKHWFYFRDHESAGLNPKHLIGHPKQPLLSYIQGSRSRISMDIASMHPNATWIKDQQCKMSPIENHVVLNGDHIHMMGEYIQRIVLPLKHIMDDYVAHSTKKSRSEMGKEIQFYINFHQNEHQKVLPSHHLYMNGLPHGQDLQSWSETLDPVYGISSPQCQCYTRLVFCGFQAVYSAMEMNATNSTENITMLQLSPDSTIPWNLNKHCANYIAPTEALETEDCQVWQDLRKSLIETYEEKNPNLSQDIHGYRIKLINKGRQYVHSDANTNIDNVKDWKIIGLSQRKGRRMWLNINETLSHCNKQYNEKLLACVEVDVEDLPTNFVSAGSNSPLSSMDEQFVLYRSIDALIGIHGSQLTQGILMPSNSVMVELFQWIPQHWGISVWGDGWTNQKNHPTPMGIMWHNTDINEAGWCLPRESVPLCQNVSDLVMHNFSLDTDAPSKGYETQKGGAGATELEHCLQVLNGNDFRWDYRNFNVGLDMIEKFVKTFFHSRVNATTDVLESDFPACSDLRRRGEGNGFVLYNVICKGENGTIRPHHYYHNP</sequence>
<dbReference type="Proteomes" id="UP001516023">
    <property type="component" value="Unassembled WGS sequence"/>
</dbReference>
<evidence type="ECO:0000256" key="1">
    <source>
        <dbReference type="ARBA" id="ARBA00022676"/>
    </source>
</evidence>
<gene>
    <name evidence="7" type="ORF">HJC23_005487</name>
</gene>
<dbReference type="Pfam" id="PF04577">
    <property type="entry name" value="Glyco_transf_61"/>
    <property type="match status" value="1"/>
</dbReference>
<protein>
    <recommendedName>
        <fullName evidence="6">Glycosyltransferase 61 catalytic domain-containing protein</fullName>
    </recommendedName>
</protein>
<dbReference type="GO" id="GO:0016757">
    <property type="term" value="F:glycosyltransferase activity"/>
    <property type="evidence" value="ECO:0007669"/>
    <property type="project" value="UniProtKB-KW"/>
</dbReference>